<keyword evidence="1" id="KW-0472">Membrane</keyword>
<keyword evidence="1" id="KW-0812">Transmembrane</keyword>
<dbReference type="InterPro" id="IPR025187">
    <property type="entry name" value="DUF4112"/>
</dbReference>
<dbReference type="Proteomes" id="UP001206595">
    <property type="component" value="Unassembled WGS sequence"/>
</dbReference>
<dbReference type="AlphaFoldDB" id="A0AAD5EHG5"/>
<reference evidence="2" key="1">
    <citation type="submission" date="2021-06" db="EMBL/GenBank/DDBJ databases">
        <authorList>
            <consortium name="DOE Joint Genome Institute"/>
            <person name="Mondo S.J."/>
            <person name="Amses K.R."/>
            <person name="Simmons D.R."/>
            <person name="Longcore J.E."/>
            <person name="Seto K."/>
            <person name="Alves G.H."/>
            <person name="Bonds A.E."/>
            <person name="Quandt C.A."/>
            <person name="Davis W.J."/>
            <person name="Chang Y."/>
            <person name="Letcher P.M."/>
            <person name="Powell M.J."/>
            <person name="Kuo A."/>
            <person name="Labutti K."/>
            <person name="Pangilinan J."/>
            <person name="Andreopoulos W."/>
            <person name="Tritt A."/>
            <person name="Riley R."/>
            <person name="Hundley H."/>
            <person name="Johnson J."/>
            <person name="Lipzen A."/>
            <person name="Barry K."/>
            <person name="Berbee M.L."/>
            <person name="Buchler N.E."/>
            <person name="Grigoriev I.V."/>
            <person name="Spatafora J.W."/>
            <person name="Stajich J.E."/>
            <person name="James T.Y."/>
        </authorList>
    </citation>
    <scope>NUCLEOTIDE SEQUENCE</scope>
    <source>
        <strain evidence="2">AG</strain>
    </source>
</reference>
<proteinExistence type="predicted"/>
<sequence length="199" mass="23003">MAFRNTNNTTQKEFKIPRVQKHKTEFEENFPFLERRTPAQSMTVPEAQKLLKKVHTVANWLDNAVPYSPIPIGLDTVAGFIPVLGDFAGMFAALYQVYLSCLFGIPLWLLGRMLINIIIDTFIGMIPIGGRVADTFYKANLWNYESLEDWVVKEGIFEVSDRTRRDAERRAQQEEKAYGLNFRTAWKLANAFFPYGKRR</sequence>
<dbReference type="PANTHER" id="PTHR35519:SF2">
    <property type="entry name" value="PH DOMAIN PROTEIN"/>
    <property type="match status" value="1"/>
</dbReference>
<dbReference type="GeneID" id="75910957"/>
<gene>
    <name evidence="2" type="ORF">K450DRAFT_220782</name>
</gene>
<keyword evidence="3" id="KW-1185">Reference proteome</keyword>
<dbReference type="EMBL" id="MU620894">
    <property type="protein sequence ID" value="KAI8583956.1"/>
    <property type="molecule type" value="Genomic_DNA"/>
</dbReference>
<evidence type="ECO:0000313" key="2">
    <source>
        <dbReference type="EMBL" id="KAI8583956.1"/>
    </source>
</evidence>
<evidence type="ECO:0000256" key="1">
    <source>
        <dbReference type="SAM" id="Phobius"/>
    </source>
</evidence>
<feature type="transmembrane region" description="Helical" evidence="1">
    <location>
        <begin position="87"/>
        <end position="110"/>
    </location>
</feature>
<evidence type="ECO:0000313" key="3">
    <source>
        <dbReference type="Proteomes" id="UP001206595"/>
    </source>
</evidence>
<dbReference type="PANTHER" id="PTHR35519">
    <property type="entry name" value="MEMBRANE PROTEINS"/>
    <property type="match status" value="1"/>
</dbReference>
<organism evidence="2 3">
    <name type="scientific">Umbelopsis ramanniana AG</name>
    <dbReference type="NCBI Taxonomy" id="1314678"/>
    <lineage>
        <taxon>Eukaryota</taxon>
        <taxon>Fungi</taxon>
        <taxon>Fungi incertae sedis</taxon>
        <taxon>Mucoromycota</taxon>
        <taxon>Mucoromycotina</taxon>
        <taxon>Umbelopsidomycetes</taxon>
        <taxon>Umbelopsidales</taxon>
        <taxon>Umbelopsidaceae</taxon>
        <taxon>Umbelopsis</taxon>
    </lineage>
</organism>
<evidence type="ECO:0008006" key="4">
    <source>
        <dbReference type="Google" id="ProtNLM"/>
    </source>
</evidence>
<name>A0AAD5EHG5_UMBRA</name>
<comment type="caution">
    <text evidence="2">The sequence shown here is derived from an EMBL/GenBank/DDBJ whole genome shotgun (WGS) entry which is preliminary data.</text>
</comment>
<dbReference type="Pfam" id="PF13430">
    <property type="entry name" value="DUF4112"/>
    <property type="match status" value="1"/>
</dbReference>
<reference evidence="2" key="2">
    <citation type="journal article" date="2022" name="Proc. Natl. Acad. Sci. U.S.A.">
        <title>Diploid-dominant life cycles characterize the early evolution of Fungi.</title>
        <authorList>
            <person name="Amses K.R."/>
            <person name="Simmons D.R."/>
            <person name="Longcore J.E."/>
            <person name="Mondo S.J."/>
            <person name="Seto K."/>
            <person name="Jeronimo G.H."/>
            <person name="Bonds A.E."/>
            <person name="Quandt C.A."/>
            <person name="Davis W.J."/>
            <person name="Chang Y."/>
            <person name="Federici B.A."/>
            <person name="Kuo A."/>
            <person name="LaButti K."/>
            <person name="Pangilinan J."/>
            <person name="Andreopoulos W."/>
            <person name="Tritt A."/>
            <person name="Riley R."/>
            <person name="Hundley H."/>
            <person name="Johnson J."/>
            <person name="Lipzen A."/>
            <person name="Barry K."/>
            <person name="Lang B.F."/>
            <person name="Cuomo C.A."/>
            <person name="Buchler N.E."/>
            <person name="Grigoriev I.V."/>
            <person name="Spatafora J.W."/>
            <person name="Stajich J.E."/>
            <person name="James T.Y."/>
        </authorList>
    </citation>
    <scope>NUCLEOTIDE SEQUENCE</scope>
    <source>
        <strain evidence="2">AG</strain>
    </source>
</reference>
<protein>
    <recommendedName>
        <fullName evidence="4">DUF4112 domain-containing protein</fullName>
    </recommendedName>
</protein>
<dbReference type="RefSeq" id="XP_051448960.1">
    <property type="nucleotide sequence ID" value="XM_051585609.1"/>
</dbReference>
<keyword evidence="1" id="KW-1133">Transmembrane helix</keyword>
<accession>A0AAD5EHG5</accession>